<keyword evidence="6" id="KW-0627">Porphyrin biosynthesis</keyword>
<dbReference type="SUPFAM" id="SSF69075">
    <property type="entry name" value="Glutamyl tRNA-reductase dimerization domain"/>
    <property type="match status" value="1"/>
</dbReference>
<name>A0A1W1DHF7_9ZZZZ</name>
<comment type="pathway">
    <text evidence="1">Porphyrin-containing compound metabolism; protoporphyrin-IX biosynthesis; 5-aminolevulinate from L-glutamyl-tRNA(Glu): step 1/2.</text>
</comment>
<dbReference type="InterPro" id="IPR015895">
    <property type="entry name" value="4pyrrol_synth_GluRdtase_N"/>
</dbReference>
<dbReference type="HAMAP" id="MF_00087">
    <property type="entry name" value="Glu_tRNA_reductase"/>
    <property type="match status" value="1"/>
</dbReference>
<evidence type="ECO:0000256" key="7">
    <source>
        <dbReference type="ARBA" id="ARBA00047464"/>
    </source>
</evidence>
<evidence type="ECO:0000256" key="2">
    <source>
        <dbReference type="ARBA" id="ARBA00005916"/>
    </source>
</evidence>
<dbReference type="AlphaFoldDB" id="A0A1W1DHF7"/>
<dbReference type="InterPro" id="IPR036453">
    <property type="entry name" value="GluRdtase_dimer_dom_sf"/>
</dbReference>
<dbReference type="InterPro" id="IPR006151">
    <property type="entry name" value="Shikm_DH/Glu-tRNA_Rdtase"/>
</dbReference>
<dbReference type="InterPro" id="IPR018214">
    <property type="entry name" value="GluRdtase_CS"/>
</dbReference>
<evidence type="ECO:0000256" key="1">
    <source>
        <dbReference type="ARBA" id="ARBA00005059"/>
    </source>
</evidence>
<dbReference type="InterPro" id="IPR015896">
    <property type="entry name" value="4pyrrol_synth_GluRdtase_dimer"/>
</dbReference>
<comment type="catalytic activity">
    <reaction evidence="7">
        <text>(S)-4-amino-5-oxopentanoate + tRNA(Glu) + NADP(+) = L-glutamyl-tRNA(Glu) + NADPH + H(+)</text>
        <dbReference type="Rhea" id="RHEA:12344"/>
        <dbReference type="Rhea" id="RHEA-COMP:9663"/>
        <dbReference type="Rhea" id="RHEA-COMP:9680"/>
        <dbReference type="ChEBI" id="CHEBI:15378"/>
        <dbReference type="ChEBI" id="CHEBI:57501"/>
        <dbReference type="ChEBI" id="CHEBI:57783"/>
        <dbReference type="ChEBI" id="CHEBI:58349"/>
        <dbReference type="ChEBI" id="CHEBI:78442"/>
        <dbReference type="ChEBI" id="CHEBI:78520"/>
        <dbReference type="EC" id="1.2.1.70"/>
    </reaction>
</comment>
<evidence type="ECO:0000256" key="6">
    <source>
        <dbReference type="ARBA" id="ARBA00023244"/>
    </source>
</evidence>
<dbReference type="UniPathway" id="UPA00251">
    <property type="reaction ID" value="UER00316"/>
</dbReference>
<proteinExistence type="inferred from homology"/>
<feature type="domain" description="Quinate/shikimate 5-dehydrogenase/glutamyl-tRNA reductase" evidence="9">
    <location>
        <begin position="180"/>
        <end position="314"/>
    </location>
</feature>
<sequence>MSLFINSFMPHIAILSVNHQLAPVEVREKVAFASGELNNALTQLNQTKDVEACAILSTCNRTEVYAVINADNTQEILSEYLSNTHNIDRSELNPYLSYFEGDDAVKHICHVATGLDSLVLGEPQILGQLKDAYHAAKEANTLNKLLEKLFQHAFSTAKKVRTDTGIGSSPVSVAYCAVKLSEKIFADLAEQTVMLIGAGEMIELCAQHLSQKGVNNMIVANRTIENAEKIASLYGAKAVSLKQFSNLIHEADIIISSTAASVPIIGKGLVETALKLRKHKPIFMLDIAIPRDIEPEVAQLDDVFLYTIDDLQQVVNENIDSRQREKTLAEEIIVGQNKKFDDWLATLPNEQIVQAYRQNAYQIKEVAVEAALKKLKNGGDSVAIISQLADQLTNKLLHAPFSNIKQASTEQLSQCKGCVPKNKTKKS</sequence>
<dbReference type="Pfam" id="PF05201">
    <property type="entry name" value="GlutR_N"/>
    <property type="match status" value="1"/>
</dbReference>
<dbReference type="FunFam" id="3.30.460.30:FF:000001">
    <property type="entry name" value="Glutamyl-tRNA reductase"/>
    <property type="match status" value="1"/>
</dbReference>
<dbReference type="InterPro" id="IPR036291">
    <property type="entry name" value="NAD(P)-bd_dom_sf"/>
</dbReference>
<evidence type="ECO:0000256" key="4">
    <source>
        <dbReference type="ARBA" id="ARBA00022857"/>
    </source>
</evidence>
<keyword evidence="4" id="KW-0521">NADP</keyword>
<dbReference type="NCBIfam" id="TIGR01035">
    <property type="entry name" value="hemA"/>
    <property type="match status" value="1"/>
</dbReference>
<evidence type="ECO:0000313" key="11">
    <source>
        <dbReference type="EMBL" id="SFV80756.1"/>
    </source>
</evidence>
<dbReference type="EMBL" id="FPHV01000006">
    <property type="protein sequence ID" value="SFV80756.1"/>
    <property type="molecule type" value="Genomic_DNA"/>
</dbReference>
<feature type="domain" description="Glutamyl-tRNA reductase N-terminal" evidence="10">
    <location>
        <begin position="16"/>
        <end position="164"/>
    </location>
</feature>
<reference evidence="11" key="1">
    <citation type="submission" date="2016-10" db="EMBL/GenBank/DDBJ databases">
        <authorList>
            <person name="de Groot N.N."/>
        </authorList>
    </citation>
    <scope>NUCLEOTIDE SEQUENCE</scope>
</reference>
<dbReference type="GO" id="GO:0008883">
    <property type="term" value="F:glutamyl-tRNA reductase activity"/>
    <property type="evidence" value="ECO:0007669"/>
    <property type="project" value="UniProtKB-EC"/>
</dbReference>
<feature type="domain" description="Tetrapyrrole biosynthesis glutamyl-tRNA reductase dimerisation" evidence="8">
    <location>
        <begin position="329"/>
        <end position="411"/>
    </location>
</feature>
<protein>
    <recommendedName>
        <fullName evidence="3">glutamyl-tRNA reductase</fullName>
        <ecNumber evidence="3">1.2.1.70</ecNumber>
    </recommendedName>
</protein>
<evidence type="ECO:0000256" key="3">
    <source>
        <dbReference type="ARBA" id="ARBA00012970"/>
    </source>
</evidence>
<dbReference type="Pfam" id="PF00745">
    <property type="entry name" value="GlutR_dimer"/>
    <property type="match status" value="1"/>
</dbReference>
<dbReference type="Pfam" id="PF01488">
    <property type="entry name" value="Shikimate_DH"/>
    <property type="match status" value="1"/>
</dbReference>
<dbReference type="Gene3D" id="3.30.460.30">
    <property type="entry name" value="Glutamyl-tRNA reductase, N-terminal domain"/>
    <property type="match status" value="1"/>
</dbReference>
<accession>A0A1W1DHF7</accession>
<dbReference type="PANTHER" id="PTHR43013">
    <property type="entry name" value="GLUTAMYL-TRNA REDUCTASE"/>
    <property type="match status" value="1"/>
</dbReference>
<dbReference type="Gene3D" id="3.40.50.720">
    <property type="entry name" value="NAD(P)-binding Rossmann-like Domain"/>
    <property type="match status" value="1"/>
</dbReference>
<dbReference type="CDD" id="cd05213">
    <property type="entry name" value="NAD_bind_Glutamyl_tRNA_reduct"/>
    <property type="match status" value="1"/>
</dbReference>
<dbReference type="GO" id="GO:0050661">
    <property type="term" value="F:NADP binding"/>
    <property type="evidence" value="ECO:0007669"/>
    <property type="project" value="InterPro"/>
</dbReference>
<dbReference type="FunFam" id="3.40.50.720:FF:000031">
    <property type="entry name" value="Glutamyl-tRNA reductase"/>
    <property type="match status" value="1"/>
</dbReference>
<dbReference type="PIRSF" id="PIRSF000445">
    <property type="entry name" value="4pyrrol_synth_GluRdtase"/>
    <property type="match status" value="1"/>
</dbReference>
<dbReference type="EC" id="1.2.1.70" evidence="3"/>
<dbReference type="InterPro" id="IPR000343">
    <property type="entry name" value="4pyrrol_synth_GluRdtase"/>
</dbReference>
<evidence type="ECO:0000259" key="9">
    <source>
        <dbReference type="Pfam" id="PF01488"/>
    </source>
</evidence>
<organism evidence="11">
    <name type="scientific">hydrothermal vent metagenome</name>
    <dbReference type="NCBI Taxonomy" id="652676"/>
    <lineage>
        <taxon>unclassified sequences</taxon>
        <taxon>metagenomes</taxon>
        <taxon>ecological metagenomes</taxon>
    </lineage>
</organism>
<evidence type="ECO:0000259" key="10">
    <source>
        <dbReference type="Pfam" id="PF05201"/>
    </source>
</evidence>
<evidence type="ECO:0000259" key="8">
    <source>
        <dbReference type="Pfam" id="PF00745"/>
    </source>
</evidence>
<dbReference type="SUPFAM" id="SSF69742">
    <property type="entry name" value="Glutamyl tRNA-reductase catalytic, N-terminal domain"/>
    <property type="match status" value="1"/>
</dbReference>
<dbReference type="InterPro" id="IPR036343">
    <property type="entry name" value="GluRdtase_N_sf"/>
</dbReference>
<keyword evidence="5 11" id="KW-0560">Oxidoreductase</keyword>
<dbReference type="GO" id="GO:0019353">
    <property type="term" value="P:protoporphyrinogen IX biosynthetic process from glutamate"/>
    <property type="evidence" value="ECO:0007669"/>
    <property type="project" value="TreeGrafter"/>
</dbReference>
<dbReference type="SUPFAM" id="SSF51735">
    <property type="entry name" value="NAD(P)-binding Rossmann-fold domains"/>
    <property type="match status" value="1"/>
</dbReference>
<dbReference type="PANTHER" id="PTHR43013:SF1">
    <property type="entry name" value="GLUTAMYL-TRNA REDUCTASE"/>
    <property type="match status" value="1"/>
</dbReference>
<dbReference type="PROSITE" id="PS00747">
    <property type="entry name" value="GLUTR"/>
    <property type="match status" value="1"/>
</dbReference>
<evidence type="ECO:0000256" key="5">
    <source>
        <dbReference type="ARBA" id="ARBA00023002"/>
    </source>
</evidence>
<gene>
    <name evidence="11" type="ORF">MNB_SUP05-6-832</name>
</gene>
<comment type="similarity">
    <text evidence="2">Belongs to the glutamyl-tRNA reductase family.</text>
</comment>